<feature type="compositionally biased region" description="Polar residues" evidence="1">
    <location>
        <begin position="1"/>
        <end position="34"/>
    </location>
</feature>
<evidence type="ECO:0000313" key="3">
    <source>
        <dbReference type="Proteomes" id="UP000826540"/>
    </source>
</evidence>
<evidence type="ECO:0000256" key="1">
    <source>
        <dbReference type="SAM" id="MobiDB-lite"/>
    </source>
</evidence>
<evidence type="ECO:0000313" key="2">
    <source>
        <dbReference type="EMBL" id="QYX30522.1"/>
    </source>
</evidence>
<sequence>MESQTSHSQSNQGENCDSSTTTVNTPLWSVTHSTVDCPPDNEPEEPDDEPDEPDDEPEEPDDEPEEPDDEPDEDYDDDSDELDDDVDG</sequence>
<protein>
    <submittedName>
        <fullName evidence="2">Uncharacterized protein</fullName>
    </submittedName>
</protein>
<keyword evidence="3" id="KW-1185">Reference proteome</keyword>
<reference evidence="2 3" key="1">
    <citation type="journal article" date="2022" name="J. Am. Chem. Soc.">
        <title>Biosynthesis of Guanitoxin Enables Global Environmental Detection in Freshwater Cyanobacteria.</title>
        <authorList>
            <person name="Lima S.T."/>
            <person name="Fallon T.R."/>
            <person name="Cordoza J.L."/>
            <person name="Chekan J.R."/>
            <person name="Delbaje E."/>
            <person name="Hopiavuori A.R."/>
            <person name="Alvarenga D.O."/>
            <person name="Wood S.M."/>
            <person name="Luhavaya H."/>
            <person name="Baumgartner J.T."/>
            <person name="Dorr F.A."/>
            <person name="Etchegaray A."/>
            <person name="Pinto E."/>
            <person name="McKinnie S.M.K."/>
            <person name="Fiore M.F."/>
            <person name="Moore B.S."/>
        </authorList>
    </citation>
    <scope>NUCLEOTIDE SEQUENCE [LARGE SCALE GENOMIC DNA]</scope>
    <source>
        <strain evidence="2 3">ITEP-024</strain>
    </source>
</reference>
<dbReference type="Proteomes" id="UP000826540">
    <property type="component" value="Chromosome"/>
</dbReference>
<dbReference type="EMBL" id="CP080598">
    <property type="protein sequence ID" value="QYX30522.1"/>
    <property type="molecule type" value="Genomic_DNA"/>
</dbReference>
<gene>
    <name evidence="2" type="ORF">K2F26_16690</name>
</gene>
<accession>A0ABX8WVT4</accession>
<organism evidence="2 3">
    <name type="scientific">Sphaerospermopsis torques-reginae ITEP-024</name>
    <dbReference type="NCBI Taxonomy" id="984208"/>
    <lineage>
        <taxon>Bacteria</taxon>
        <taxon>Bacillati</taxon>
        <taxon>Cyanobacteriota</taxon>
        <taxon>Cyanophyceae</taxon>
        <taxon>Nostocales</taxon>
        <taxon>Aphanizomenonaceae</taxon>
        <taxon>Sphaerospermopsis</taxon>
        <taxon>Sphaerospermopsis torques-reginae</taxon>
    </lineage>
</organism>
<feature type="region of interest" description="Disordered" evidence="1">
    <location>
        <begin position="1"/>
        <end position="88"/>
    </location>
</feature>
<proteinExistence type="predicted"/>
<dbReference type="RefSeq" id="WP_220608703.1">
    <property type="nucleotide sequence ID" value="NZ_CP080598.1"/>
</dbReference>
<name>A0ABX8WVT4_9CYAN</name>
<feature type="compositionally biased region" description="Acidic residues" evidence="1">
    <location>
        <begin position="39"/>
        <end position="88"/>
    </location>
</feature>